<keyword evidence="3" id="KW-1185">Reference proteome</keyword>
<sequence>MPLPVRFTSLYRLVLRATSASVRHHGAASMQLQALYRPEFIEAAKVVKELERKQEQDKAKERWYADWEQRMYNTISLLVLSANPLKSNVPSRLTRNTSSLRYSLIGPMGSQRLRSTSRWNPQKPQSIIVRNAGIASQSGNDEREEIYNAVGRVLDEAFAGAEGSAGIVLGRFLPVVPGRRRKHNMKESLSSRKRWRGAEEAMTNFRKTR</sequence>
<name>M5FTU0_DACPD</name>
<dbReference type="Proteomes" id="UP000030653">
    <property type="component" value="Unassembled WGS sequence"/>
</dbReference>
<accession>M5FTU0</accession>
<evidence type="ECO:0000256" key="1">
    <source>
        <dbReference type="SAM" id="MobiDB-lite"/>
    </source>
</evidence>
<evidence type="ECO:0000313" key="2">
    <source>
        <dbReference type="EMBL" id="EJT99543.1"/>
    </source>
</evidence>
<dbReference type="AlphaFoldDB" id="M5FTU0"/>
<evidence type="ECO:0000313" key="3">
    <source>
        <dbReference type="Proteomes" id="UP000030653"/>
    </source>
</evidence>
<organism evidence="2 3">
    <name type="scientific">Dacryopinax primogenitus (strain DJM 731)</name>
    <name type="common">Brown rot fungus</name>
    <dbReference type="NCBI Taxonomy" id="1858805"/>
    <lineage>
        <taxon>Eukaryota</taxon>
        <taxon>Fungi</taxon>
        <taxon>Dikarya</taxon>
        <taxon>Basidiomycota</taxon>
        <taxon>Agaricomycotina</taxon>
        <taxon>Dacrymycetes</taxon>
        <taxon>Dacrymycetales</taxon>
        <taxon>Dacrymycetaceae</taxon>
        <taxon>Dacryopinax</taxon>
    </lineage>
</organism>
<dbReference type="RefSeq" id="XP_040626441.1">
    <property type="nucleotide sequence ID" value="XM_040768916.1"/>
</dbReference>
<dbReference type="OrthoDB" id="2770090at2759"/>
<proteinExistence type="predicted"/>
<feature type="region of interest" description="Disordered" evidence="1">
    <location>
        <begin position="185"/>
        <end position="209"/>
    </location>
</feature>
<gene>
    <name evidence="2" type="ORF">DACRYDRAFT_109643</name>
</gene>
<reference evidence="2 3" key="1">
    <citation type="journal article" date="2012" name="Science">
        <title>The Paleozoic origin of enzymatic lignin decomposition reconstructed from 31 fungal genomes.</title>
        <authorList>
            <person name="Floudas D."/>
            <person name="Binder M."/>
            <person name="Riley R."/>
            <person name="Barry K."/>
            <person name="Blanchette R.A."/>
            <person name="Henrissat B."/>
            <person name="Martinez A.T."/>
            <person name="Otillar R."/>
            <person name="Spatafora J.W."/>
            <person name="Yadav J.S."/>
            <person name="Aerts A."/>
            <person name="Benoit I."/>
            <person name="Boyd A."/>
            <person name="Carlson A."/>
            <person name="Copeland A."/>
            <person name="Coutinho P.M."/>
            <person name="de Vries R.P."/>
            <person name="Ferreira P."/>
            <person name="Findley K."/>
            <person name="Foster B."/>
            <person name="Gaskell J."/>
            <person name="Glotzer D."/>
            <person name="Gorecki P."/>
            <person name="Heitman J."/>
            <person name="Hesse C."/>
            <person name="Hori C."/>
            <person name="Igarashi K."/>
            <person name="Jurgens J.A."/>
            <person name="Kallen N."/>
            <person name="Kersten P."/>
            <person name="Kohler A."/>
            <person name="Kuees U."/>
            <person name="Kumar T.K.A."/>
            <person name="Kuo A."/>
            <person name="LaButti K."/>
            <person name="Larrondo L.F."/>
            <person name="Lindquist E."/>
            <person name="Ling A."/>
            <person name="Lombard V."/>
            <person name="Lucas S."/>
            <person name="Lundell T."/>
            <person name="Martin R."/>
            <person name="McLaughlin D.J."/>
            <person name="Morgenstern I."/>
            <person name="Morin E."/>
            <person name="Murat C."/>
            <person name="Nagy L.G."/>
            <person name="Nolan M."/>
            <person name="Ohm R.A."/>
            <person name="Patyshakuliyeva A."/>
            <person name="Rokas A."/>
            <person name="Ruiz-Duenas F.J."/>
            <person name="Sabat G."/>
            <person name="Salamov A."/>
            <person name="Samejima M."/>
            <person name="Schmutz J."/>
            <person name="Slot J.C."/>
            <person name="St John F."/>
            <person name="Stenlid J."/>
            <person name="Sun H."/>
            <person name="Sun S."/>
            <person name="Syed K."/>
            <person name="Tsang A."/>
            <person name="Wiebenga A."/>
            <person name="Young D."/>
            <person name="Pisabarro A."/>
            <person name="Eastwood D.C."/>
            <person name="Martin F."/>
            <person name="Cullen D."/>
            <person name="Grigoriev I.V."/>
            <person name="Hibbett D.S."/>
        </authorList>
    </citation>
    <scope>NUCLEOTIDE SEQUENCE [LARGE SCALE GENOMIC DNA]</scope>
    <source>
        <strain evidence="2 3">DJM-731 SS1</strain>
    </source>
</reference>
<dbReference type="GeneID" id="63683978"/>
<protein>
    <submittedName>
        <fullName evidence="2">Uncharacterized protein</fullName>
    </submittedName>
</protein>
<dbReference type="OMA" id="HEYRRVS"/>
<dbReference type="EMBL" id="JH795869">
    <property type="protein sequence ID" value="EJT99543.1"/>
    <property type="molecule type" value="Genomic_DNA"/>
</dbReference>
<dbReference type="HOGENOM" id="CLU_120113_0_0_1"/>